<name>A0A4U5NCX7_STECR</name>
<feature type="region of interest" description="Disordered" evidence="1">
    <location>
        <begin position="65"/>
        <end position="103"/>
    </location>
</feature>
<keyword evidence="5" id="KW-1185">Reference proteome</keyword>
<feature type="transmembrane region" description="Helical" evidence="2">
    <location>
        <begin position="147"/>
        <end position="166"/>
    </location>
</feature>
<sequence length="168" mass="17672">MMEAVGGSASGLRSSLLLLLPFLILCSSAHIAPAADAEAHLKKDVAEAPSAHRRIASVVSTSAEHNNYEGSGSFDWSDDEDLALEGSGSGSPPIIEDVTPSEPPPRIEIVPEIRMAEKPSTASPPTVPRDSIDVIEVQATTTRSSNAISYSIVAPILTAFFALRFVGF</sequence>
<evidence type="ECO:0000256" key="3">
    <source>
        <dbReference type="SAM" id="SignalP"/>
    </source>
</evidence>
<keyword evidence="2" id="KW-1133">Transmembrane helix</keyword>
<evidence type="ECO:0000256" key="1">
    <source>
        <dbReference type="SAM" id="MobiDB-lite"/>
    </source>
</evidence>
<evidence type="ECO:0000256" key="2">
    <source>
        <dbReference type="SAM" id="Phobius"/>
    </source>
</evidence>
<reference evidence="4 5" key="2">
    <citation type="journal article" date="2019" name="G3 (Bethesda)">
        <title>Hybrid Assembly of the Genome of the Entomopathogenic Nematode Steinernema carpocapsae Identifies the X-Chromosome.</title>
        <authorList>
            <person name="Serra L."/>
            <person name="Macchietto M."/>
            <person name="Macias-Munoz A."/>
            <person name="McGill C.J."/>
            <person name="Rodriguez I.M."/>
            <person name="Rodriguez B."/>
            <person name="Murad R."/>
            <person name="Mortazavi A."/>
        </authorList>
    </citation>
    <scope>NUCLEOTIDE SEQUENCE [LARGE SCALE GENOMIC DNA]</scope>
    <source>
        <strain evidence="4 5">ALL</strain>
    </source>
</reference>
<dbReference type="AlphaFoldDB" id="A0A4U5NCX7"/>
<evidence type="ECO:0000313" key="4">
    <source>
        <dbReference type="EMBL" id="TKR80430.1"/>
    </source>
</evidence>
<gene>
    <name evidence="4" type="ORF">L596_014504</name>
</gene>
<keyword evidence="3" id="KW-0732">Signal</keyword>
<accession>A0A4U5NCX7</accession>
<evidence type="ECO:0000313" key="5">
    <source>
        <dbReference type="Proteomes" id="UP000298663"/>
    </source>
</evidence>
<keyword evidence="2" id="KW-0472">Membrane</keyword>
<dbReference type="EMBL" id="AZBU02000004">
    <property type="protein sequence ID" value="TKR80430.1"/>
    <property type="molecule type" value="Genomic_DNA"/>
</dbReference>
<keyword evidence="2" id="KW-0812">Transmembrane</keyword>
<dbReference type="Proteomes" id="UP000298663">
    <property type="component" value="Unassembled WGS sequence"/>
</dbReference>
<reference evidence="4 5" key="1">
    <citation type="journal article" date="2015" name="Genome Biol.">
        <title>Comparative genomics of Steinernema reveals deeply conserved gene regulatory networks.</title>
        <authorList>
            <person name="Dillman A.R."/>
            <person name="Macchietto M."/>
            <person name="Porter C.F."/>
            <person name="Rogers A."/>
            <person name="Williams B."/>
            <person name="Antoshechkin I."/>
            <person name="Lee M.M."/>
            <person name="Goodwin Z."/>
            <person name="Lu X."/>
            <person name="Lewis E.E."/>
            <person name="Goodrich-Blair H."/>
            <person name="Stock S.P."/>
            <person name="Adams B.J."/>
            <person name="Sternberg P.W."/>
            <person name="Mortazavi A."/>
        </authorList>
    </citation>
    <scope>NUCLEOTIDE SEQUENCE [LARGE SCALE GENOMIC DNA]</scope>
    <source>
        <strain evidence="4 5">ALL</strain>
    </source>
</reference>
<comment type="caution">
    <text evidence="4">The sequence shown here is derived from an EMBL/GenBank/DDBJ whole genome shotgun (WGS) entry which is preliminary data.</text>
</comment>
<organism evidence="4 5">
    <name type="scientific">Steinernema carpocapsae</name>
    <name type="common">Entomopathogenic nematode</name>
    <dbReference type="NCBI Taxonomy" id="34508"/>
    <lineage>
        <taxon>Eukaryota</taxon>
        <taxon>Metazoa</taxon>
        <taxon>Ecdysozoa</taxon>
        <taxon>Nematoda</taxon>
        <taxon>Chromadorea</taxon>
        <taxon>Rhabditida</taxon>
        <taxon>Tylenchina</taxon>
        <taxon>Panagrolaimomorpha</taxon>
        <taxon>Strongyloidoidea</taxon>
        <taxon>Steinernematidae</taxon>
        <taxon>Steinernema</taxon>
    </lineage>
</organism>
<proteinExistence type="predicted"/>
<feature type="chain" id="PRO_5020911266" evidence="3">
    <location>
        <begin position="29"/>
        <end position="168"/>
    </location>
</feature>
<protein>
    <submittedName>
        <fullName evidence="4">Uncharacterized protein</fullName>
    </submittedName>
</protein>
<feature type="signal peptide" evidence="3">
    <location>
        <begin position="1"/>
        <end position="28"/>
    </location>
</feature>